<evidence type="ECO:0000259" key="4">
    <source>
        <dbReference type="SMART" id="SM00560"/>
    </source>
</evidence>
<dbReference type="eggNOG" id="COG4733">
    <property type="taxonomic scope" value="Bacteria"/>
</dbReference>
<dbReference type="Gene3D" id="2.60.120.200">
    <property type="match status" value="1"/>
</dbReference>
<feature type="chain" id="PRO_5010497944" evidence="3">
    <location>
        <begin position="22"/>
        <end position="597"/>
    </location>
</feature>
<dbReference type="HOGENOM" id="CLU_456863_0_0_0"/>
<evidence type="ECO:0000313" key="5">
    <source>
        <dbReference type="EMBL" id="APF19655.1"/>
    </source>
</evidence>
<keyword evidence="5" id="KW-0430">Lectin</keyword>
<evidence type="ECO:0000256" key="1">
    <source>
        <dbReference type="ARBA" id="ARBA00022729"/>
    </source>
</evidence>
<evidence type="ECO:0000256" key="3">
    <source>
        <dbReference type="SAM" id="SignalP"/>
    </source>
</evidence>
<dbReference type="InParanoid" id="H1XXU8"/>
<keyword evidence="7" id="KW-1185">Reference proteome</keyword>
<dbReference type="PaxDb" id="880073-Calab_0118"/>
<dbReference type="KEGG" id="caby:Cabys_2907"/>
<organism evidence="6 7">
    <name type="scientific">Caldithrix abyssi DSM 13497</name>
    <dbReference type="NCBI Taxonomy" id="880073"/>
    <lineage>
        <taxon>Bacteria</taxon>
        <taxon>Pseudomonadati</taxon>
        <taxon>Calditrichota</taxon>
        <taxon>Calditrichia</taxon>
        <taxon>Calditrichales</taxon>
        <taxon>Calditrichaceae</taxon>
        <taxon>Caldithrix</taxon>
    </lineage>
</organism>
<protein>
    <submittedName>
        <fullName evidence="5">Concanavalin A-like lectin/glucanases superfamily protein</fullName>
    </submittedName>
    <submittedName>
        <fullName evidence="6">Laminin G sub domain 2</fullName>
    </submittedName>
</protein>
<evidence type="ECO:0000313" key="6">
    <source>
        <dbReference type="EMBL" id="EHO39771.1"/>
    </source>
</evidence>
<dbReference type="EMBL" id="CP018099">
    <property type="protein sequence ID" value="APF19655.1"/>
    <property type="molecule type" value="Genomic_DNA"/>
</dbReference>
<reference evidence="6 7" key="1">
    <citation type="submission" date="2011-09" db="EMBL/GenBank/DDBJ databases">
        <title>The permanent draft genome of Caldithrix abyssi DSM 13497.</title>
        <authorList>
            <consortium name="US DOE Joint Genome Institute (JGI-PGF)"/>
            <person name="Lucas S."/>
            <person name="Han J."/>
            <person name="Lapidus A."/>
            <person name="Bruce D."/>
            <person name="Goodwin L."/>
            <person name="Pitluck S."/>
            <person name="Peters L."/>
            <person name="Kyrpides N."/>
            <person name="Mavromatis K."/>
            <person name="Ivanova N."/>
            <person name="Mikhailova N."/>
            <person name="Chertkov O."/>
            <person name="Detter J.C."/>
            <person name="Tapia R."/>
            <person name="Han C."/>
            <person name="Land M."/>
            <person name="Hauser L."/>
            <person name="Markowitz V."/>
            <person name="Cheng J.-F."/>
            <person name="Hugenholtz P."/>
            <person name="Woyke T."/>
            <person name="Wu D."/>
            <person name="Spring S."/>
            <person name="Brambilla E."/>
            <person name="Klenk H.-P."/>
            <person name="Eisen J.A."/>
        </authorList>
    </citation>
    <scope>NUCLEOTIDE SEQUENCE [LARGE SCALE GENOMIC DNA]</scope>
    <source>
        <strain evidence="6 7">DSM 13497</strain>
    </source>
</reference>
<dbReference type="Proteomes" id="UP000004671">
    <property type="component" value="Chromosome"/>
</dbReference>
<evidence type="ECO:0000313" key="7">
    <source>
        <dbReference type="Proteomes" id="UP000004671"/>
    </source>
</evidence>
<keyword evidence="1 3" id="KW-0732">Signal</keyword>
<dbReference type="EMBL" id="CM001402">
    <property type="protein sequence ID" value="EHO39771.1"/>
    <property type="molecule type" value="Genomic_DNA"/>
</dbReference>
<reference evidence="5 8" key="2">
    <citation type="submission" date="2016-11" db="EMBL/GenBank/DDBJ databases">
        <title>Genomic analysis of Caldithrix abyssi and proposal of a novel bacterial phylum Caldithrichaeota.</title>
        <authorList>
            <person name="Kublanov I."/>
            <person name="Sigalova O."/>
            <person name="Gavrilov S."/>
            <person name="Lebedinsky A."/>
            <person name="Ivanova N."/>
            <person name="Daum C."/>
            <person name="Reddy T."/>
            <person name="Klenk H.P."/>
            <person name="Goker M."/>
            <person name="Reva O."/>
            <person name="Miroshnichenko M."/>
            <person name="Kyprides N."/>
            <person name="Woyke T."/>
            <person name="Gelfand M."/>
        </authorList>
    </citation>
    <scope>NUCLEOTIDE SEQUENCE [LARGE SCALE GENOMIC DNA]</scope>
    <source>
        <strain evidence="5 8">LF13</strain>
    </source>
</reference>
<dbReference type="SUPFAM" id="SSF49899">
    <property type="entry name" value="Concanavalin A-like lectins/glucanases"/>
    <property type="match status" value="1"/>
</dbReference>
<dbReference type="GO" id="GO:0030246">
    <property type="term" value="F:carbohydrate binding"/>
    <property type="evidence" value="ECO:0007669"/>
    <property type="project" value="UniProtKB-KW"/>
</dbReference>
<keyword evidence="2" id="KW-1015">Disulfide bond</keyword>
<dbReference type="InterPro" id="IPR013320">
    <property type="entry name" value="ConA-like_dom_sf"/>
</dbReference>
<dbReference type="eggNOG" id="COG2911">
    <property type="taxonomic scope" value="Bacteria"/>
</dbReference>
<evidence type="ECO:0000256" key="2">
    <source>
        <dbReference type="ARBA" id="ARBA00023157"/>
    </source>
</evidence>
<evidence type="ECO:0000313" key="8">
    <source>
        <dbReference type="Proteomes" id="UP000183868"/>
    </source>
</evidence>
<dbReference type="Pfam" id="PF13385">
    <property type="entry name" value="Laminin_G_3"/>
    <property type="match status" value="1"/>
</dbReference>
<dbReference type="STRING" id="880073.Cabys_2907"/>
<proteinExistence type="predicted"/>
<feature type="signal peptide" evidence="3">
    <location>
        <begin position="1"/>
        <end position="21"/>
    </location>
</feature>
<accession>H1XXU8</accession>
<dbReference type="PANTHER" id="PTHR47635:SF2">
    <property type="entry name" value="LAMG-LIKE JELLYROLL FOLD DOMAIN-CONTAINING PROTEIN"/>
    <property type="match status" value="1"/>
</dbReference>
<gene>
    <name evidence="5" type="ORF">Cabys_2907</name>
    <name evidence="6" type="ORF">Calab_0118</name>
</gene>
<dbReference type="PROSITE" id="PS51257">
    <property type="entry name" value="PROKAR_LIPOPROTEIN"/>
    <property type="match status" value="1"/>
</dbReference>
<dbReference type="SMART" id="SM00560">
    <property type="entry name" value="LamGL"/>
    <property type="match status" value="1"/>
</dbReference>
<dbReference type="OrthoDB" id="5430002at2"/>
<dbReference type="InterPro" id="IPR006558">
    <property type="entry name" value="LamG-like"/>
</dbReference>
<sequence precursor="true">MRRIALILSAYLLLASCSKNPGEPADSDVIVLNNDVTILEESEQNLIEYVSSERDTIKFNYSSSLLKRFKKEHFIIGQWQAGFAVKITEINLENGQIVLITRPASLTEIFEKCKVDTTLHLSPQQVQKIETLRKGLQVEQPYDDLFQVEINDVTLYDLDGDEYTTHDQLKASGHYSFGIDLDFKLNIDNFQLTYLLFKSTITQTGQLDLYQNVSLLDYENRVDLVKYYLSPITVTVGPVPVVIQPVVRFVVGAEAKFDVQVTSTLIRQESFTSGLEFKNGVWQQISKADNRFDFEPPSLSASGLLKGYAGPQVDLMLYGLLGPYMLVDPYLELEADIRQTPWWALNAGLEVGVGVHLELFDQTLADVFYPKVIDLKETVASATTGPPEDNTQPRLIAYYPFNGNAKDESGFGNDGTVYGASLTSDRFGNVNSAYRFDGYNDYIEIPNYVMNNLSKGTFSAWIKMTEINRQNGIIDKTETYNTNYFQLIVHDNNQLRLNIDVHYGETLRLYSNSMLDKNTWYHVVVTWDGNYWRIYLNGKLDAQATRDRTVPDATRPILIGKVDGNRSPMKGAIDDIRIYNYVLSDNEINNLYHENGW</sequence>
<dbReference type="RefSeq" id="WP_006926649.1">
    <property type="nucleotide sequence ID" value="NZ_CM001402.1"/>
</dbReference>
<dbReference type="PANTHER" id="PTHR47635">
    <property type="entry name" value="CUB DOMAIN-CONTAINING PROTEIN"/>
    <property type="match status" value="1"/>
</dbReference>
<feature type="domain" description="LamG-like jellyroll fold" evidence="4">
    <location>
        <begin position="457"/>
        <end position="586"/>
    </location>
</feature>
<dbReference type="Proteomes" id="UP000183868">
    <property type="component" value="Chromosome"/>
</dbReference>
<dbReference type="AlphaFoldDB" id="H1XXU8"/>
<name>H1XXU8_CALAY</name>